<protein>
    <submittedName>
        <fullName evidence="3">Histone-lysine N-methyltransferase, H3 lysine-36 specific</fullName>
    </submittedName>
</protein>
<organism evidence="3 4">
    <name type="scientific">Holothuria leucospilota</name>
    <name type="common">Black long sea cucumber</name>
    <name type="synonym">Mertensiothuria leucospilota</name>
    <dbReference type="NCBI Taxonomy" id="206669"/>
    <lineage>
        <taxon>Eukaryota</taxon>
        <taxon>Metazoa</taxon>
        <taxon>Echinodermata</taxon>
        <taxon>Eleutherozoa</taxon>
        <taxon>Echinozoa</taxon>
        <taxon>Holothuroidea</taxon>
        <taxon>Aspidochirotacea</taxon>
        <taxon>Aspidochirotida</taxon>
        <taxon>Holothuriidae</taxon>
        <taxon>Holothuria</taxon>
    </lineage>
</organism>
<dbReference type="GO" id="GO:0005700">
    <property type="term" value="C:polytene chromosome"/>
    <property type="evidence" value="ECO:0007669"/>
    <property type="project" value="TreeGrafter"/>
</dbReference>
<dbReference type="Gene3D" id="2.170.270.10">
    <property type="entry name" value="SET domain"/>
    <property type="match status" value="1"/>
</dbReference>
<dbReference type="Pfam" id="PF00856">
    <property type="entry name" value="SET"/>
    <property type="match status" value="1"/>
</dbReference>
<dbReference type="InterPro" id="IPR051760">
    <property type="entry name" value="KMT5A"/>
</dbReference>
<dbReference type="GO" id="GO:0006357">
    <property type="term" value="P:regulation of transcription by RNA polymerase II"/>
    <property type="evidence" value="ECO:0007669"/>
    <property type="project" value="TreeGrafter"/>
</dbReference>
<sequence length="201" mass="22342">MCAPAHVTAVTAYEELVRELPPLPPVPPGPAYMCHSDNRDSFVSDGTYMDMSNLNASHVLPAPPNSLSAECESNDSFQFIDASSSNRKGKFANDEWNQPNAYVAKHIIDERPRLLIFAKRDISAGTEIRYDYGNKSAPWRKKDQGLLSKEKLSEAAGNQKENDDEEQEIPSTSVCRTTNDDDTEMETEDNVSKSCLLIIGR</sequence>
<dbReference type="PANTHER" id="PTHR46167">
    <property type="entry name" value="N-LYSINE METHYLTRANSFERASE KMT5A"/>
    <property type="match status" value="1"/>
</dbReference>
<evidence type="ECO:0000313" key="3">
    <source>
        <dbReference type="EMBL" id="KAJ8024514.1"/>
    </source>
</evidence>
<gene>
    <name evidence="3" type="ORF">HOLleu_34443</name>
</gene>
<evidence type="ECO:0000259" key="2">
    <source>
        <dbReference type="PROSITE" id="PS50280"/>
    </source>
</evidence>
<dbReference type="GO" id="GO:0005634">
    <property type="term" value="C:nucleus"/>
    <property type="evidence" value="ECO:0007669"/>
    <property type="project" value="TreeGrafter"/>
</dbReference>
<proteinExistence type="predicted"/>
<reference evidence="3" key="1">
    <citation type="submission" date="2021-10" db="EMBL/GenBank/DDBJ databases">
        <title>Tropical sea cucumber genome reveals ecological adaptation and Cuvierian tubules defense mechanism.</title>
        <authorList>
            <person name="Chen T."/>
        </authorList>
    </citation>
    <scope>NUCLEOTIDE SEQUENCE</scope>
    <source>
        <strain evidence="3">Nanhai2018</strain>
        <tissue evidence="3">Muscle</tissue>
    </source>
</reference>
<dbReference type="PROSITE" id="PS50280">
    <property type="entry name" value="SET"/>
    <property type="match status" value="1"/>
</dbReference>
<name>A0A9Q1BGP4_HOLLE</name>
<dbReference type="InterPro" id="IPR046341">
    <property type="entry name" value="SET_dom_sf"/>
</dbReference>
<dbReference type="EMBL" id="JAIZAY010000018">
    <property type="protein sequence ID" value="KAJ8024514.1"/>
    <property type="molecule type" value="Genomic_DNA"/>
</dbReference>
<dbReference type="InterPro" id="IPR001214">
    <property type="entry name" value="SET_dom"/>
</dbReference>
<feature type="domain" description="SET" evidence="2">
    <location>
        <begin position="15"/>
        <end position="133"/>
    </location>
</feature>
<feature type="compositionally biased region" description="Acidic residues" evidence="1">
    <location>
        <begin position="180"/>
        <end position="189"/>
    </location>
</feature>
<feature type="region of interest" description="Disordered" evidence="1">
    <location>
        <begin position="151"/>
        <end position="189"/>
    </location>
</feature>
<dbReference type="CDD" id="cd08161">
    <property type="entry name" value="SET"/>
    <property type="match status" value="1"/>
</dbReference>
<keyword evidence="4" id="KW-1185">Reference proteome</keyword>
<accession>A0A9Q1BGP4</accession>
<comment type="caution">
    <text evidence="3">The sequence shown here is derived from an EMBL/GenBank/DDBJ whole genome shotgun (WGS) entry which is preliminary data.</text>
</comment>
<dbReference type="SUPFAM" id="SSF82199">
    <property type="entry name" value="SET domain"/>
    <property type="match status" value="1"/>
</dbReference>
<dbReference type="AlphaFoldDB" id="A0A9Q1BGP4"/>
<dbReference type="GO" id="GO:0043516">
    <property type="term" value="P:regulation of DNA damage response, signal transduction by p53 class mediator"/>
    <property type="evidence" value="ECO:0007669"/>
    <property type="project" value="TreeGrafter"/>
</dbReference>
<evidence type="ECO:0000313" key="4">
    <source>
        <dbReference type="Proteomes" id="UP001152320"/>
    </source>
</evidence>
<dbReference type="PANTHER" id="PTHR46167:SF1">
    <property type="entry name" value="N-LYSINE METHYLTRANSFERASE KMT5A"/>
    <property type="match status" value="1"/>
</dbReference>
<dbReference type="OrthoDB" id="616263at2759"/>
<dbReference type="GO" id="GO:0042799">
    <property type="term" value="F:histone H4K20 methyltransferase activity"/>
    <property type="evidence" value="ECO:0007669"/>
    <property type="project" value="TreeGrafter"/>
</dbReference>
<dbReference type="Proteomes" id="UP001152320">
    <property type="component" value="Chromosome 18"/>
</dbReference>
<evidence type="ECO:0000256" key="1">
    <source>
        <dbReference type="SAM" id="MobiDB-lite"/>
    </source>
</evidence>